<protein>
    <submittedName>
        <fullName evidence="2">Uncharacterized protein</fullName>
    </submittedName>
</protein>
<organism evidence="2 3">
    <name type="scientific">Morella rubra</name>
    <name type="common">Chinese bayberry</name>
    <dbReference type="NCBI Taxonomy" id="262757"/>
    <lineage>
        <taxon>Eukaryota</taxon>
        <taxon>Viridiplantae</taxon>
        <taxon>Streptophyta</taxon>
        <taxon>Embryophyta</taxon>
        <taxon>Tracheophyta</taxon>
        <taxon>Spermatophyta</taxon>
        <taxon>Magnoliopsida</taxon>
        <taxon>eudicotyledons</taxon>
        <taxon>Gunneridae</taxon>
        <taxon>Pentapetalae</taxon>
        <taxon>rosids</taxon>
        <taxon>fabids</taxon>
        <taxon>Fagales</taxon>
        <taxon>Myricaceae</taxon>
        <taxon>Morella</taxon>
    </lineage>
</organism>
<evidence type="ECO:0000313" key="3">
    <source>
        <dbReference type="Proteomes" id="UP000516437"/>
    </source>
</evidence>
<accession>A0A6A1UGD0</accession>
<feature type="region of interest" description="Disordered" evidence="1">
    <location>
        <begin position="1"/>
        <end position="49"/>
    </location>
</feature>
<proteinExistence type="predicted"/>
<reference evidence="2 3" key="1">
    <citation type="journal article" date="2019" name="Plant Biotechnol. J.">
        <title>The red bayberry genome and genetic basis of sex determination.</title>
        <authorList>
            <person name="Jia H.M."/>
            <person name="Jia H.J."/>
            <person name="Cai Q.L."/>
            <person name="Wang Y."/>
            <person name="Zhao H.B."/>
            <person name="Yang W.F."/>
            <person name="Wang G.Y."/>
            <person name="Li Y.H."/>
            <person name="Zhan D.L."/>
            <person name="Shen Y.T."/>
            <person name="Niu Q.F."/>
            <person name="Chang L."/>
            <person name="Qiu J."/>
            <person name="Zhao L."/>
            <person name="Xie H.B."/>
            <person name="Fu W.Y."/>
            <person name="Jin J."/>
            <person name="Li X.W."/>
            <person name="Jiao Y."/>
            <person name="Zhou C.C."/>
            <person name="Tu T."/>
            <person name="Chai C.Y."/>
            <person name="Gao J.L."/>
            <person name="Fan L.J."/>
            <person name="van de Weg E."/>
            <person name="Wang J.Y."/>
            <person name="Gao Z.S."/>
        </authorList>
    </citation>
    <scope>NUCLEOTIDE SEQUENCE [LARGE SCALE GENOMIC DNA]</scope>
    <source>
        <tissue evidence="2">Leaves</tissue>
    </source>
</reference>
<evidence type="ECO:0000256" key="1">
    <source>
        <dbReference type="SAM" id="MobiDB-lite"/>
    </source>
</evidence>
<comment type="caution">
    <text evidence="2">The sequence shown here is derived from an EMBL/GenBank/DDBJ whole genome shotgun (WGS) entry which is preliminary data.</text>
</comment>
<dbReference type="EMBL" id="RXIC02000488">
    <property type="protein sequence ID" value="KAB1199218.1"/>
    <property type="molecule type" value="Genomic_DNA"/>
</dbReference>
<evidence type="ECO:0000313" key="2">
    <source>
        <dbReference type="EMBL" id="KAB1199218.1"/>
    </source>
</evidence>
<dbReference type="Proteomes" id="UP000516437">
    <property type="component" value="Unassembled WGS sequence"/>
</dbReference>
<dbReference type="AlphaFoldDB" id="A0A6A1UGD0"/>
<dbReference type="PANTHER" id="PTHR34657">
    <property type="entry name" value="EMBRYO SAC DEVELOPMENT ARREST 6"/>
    <property type="match status" value="1"/>
</dbReference>
<feature type="region of interest" description="Disordered" evidence="1">
    <location>
        <begin position="85"/>
        <end position="109"/>
    </location>
</feature>
<keyword evidence="3" id="KW-1185">Reference proteome</keyword>
<sequence>MNTKTMRLPPRRVLTPNVTNKRKERDGFDALKPPTPKLSKPTIPPKVGSYEPIASNQLLAGYMAHEFLTRGTLFGQPLDPARNEVVPVSKKGCPNQNGEGEPSGGTERRQLEDYQRYVEVANLLKSDGAHLPGIVNPTQLACFLQL</sequence>
<gene>
    <name evidence="2" type="ORF">CJ030_MR0G026016</name>
</gene>
<name>A0A6A1UGD0_9ROSI</name>
<dbReference type="OrthoDB" id="687843at2759"/>
<dbReference type="PANTHER" id="PTHR34657:SF10">
    <property type="entry name" value="F21M11.6 PROTEIN"/>
    <property type="match status" value="1"/>
</dbReference>